<name>A0A9J6DLJ4_RHIMP</name>
<evidence type="ECO:0000313" key="1">
    <source>
        <dbReference type="EMBL" id="KAH8022736.1"/>
    </source>
</evidence>
<proteinExistence type="predicted"/>
<reference evidence="1" key="1">
    <citation type="journal article" date="2020" name="Cell">
        <title>Large-Scale Comparative Analyses of Tick Genomes Elucidate Their Genetic Diversity and Vector Capacities.</title>
        <authorList>
            <consortium name="Tick Genome and Microbiome Consortium (TIGMIC)"/>
            <person name="Jia N."/>
            <person name="Wang J."/>
            <person name="Shi W."/>
            <person name="Du L."/>
            <person name="Sun Y."/>
            <person name="Zhan W."/>
            <person name="Jiang J.F."/>
            <person name="Wang Q."/>
            <person name="Zhang B."/>
            <person name="Ji P."/>
            <person name="Bell-Sakyi L."/>
            <person name="Cui X.M."/>
            <person name="Yuan T.T."/>
            <person name="Jiang B.G."/>
            <person name="Yang W.F."/>
            <person name="Lam T.T."/>
            <person name="Chang Q.C."/>
            <person name="Ding S.J."/>
            <person name="Wang X.J."/>
            <person name="Zhu J.G."/>
            <person name="Ruan X.D."/>
            <person name="Zhao L."/>
            <person name="Wei J.T."/>
            <person name="Ye R.Z."/>
            <person name="Que T.C."/>
            <person name="Du C.H."/>
            <person name="Zhou Y.H."/>
            <person name="Cheng J.X."/>
            <person name="Dai P.F."/>
            <person name="Guo W.B."/>
            <person name="Han X.H."/>
            <person name="Huang E.J."/>
            <person name="Li L.F."/>
            <person name="Wei W."/>
            <person name="Gao Y.C."/>
            <person name="Liu J.Z."/>
            <person name="Shao H.Z."/>
            <person name="Wang X."/>
            <person name="Wang C.C."/>
            <person name="Yang T.C."/>
            <person name="Huo Q.B."/>
            <person name="Li W."/>
            <person name="Chen H.Y."/>
            <person name="Chen S.E."/>
            <person name="Zhou L.G."/>
            <person name="Ni X.B."/>
            <person name="Tian J.H."/>
            <person name="Sheng Y."/>
            <person name="Liu T."/>
            <person name="Pan Y.S."/>
            <person name="Xia L.Y."/>
            <person name="Li J."/>
            <person name="Zhao F."/>
            <person name="Cao W.C."/>
        </authorList>
    </citation>
    <scope>NUCLEOTIDE SEQUENCE</scope>
    <source>
        <strain evidence="1">Rmic-2018</strain>
    </source>
</reference>
<gene>
    <name evidence="1" type="ORF">HPB51_002989</name>
</gene>
<dbReference type="EMBL" id="JABSTU010000008">
    <property type="protein sequence ID" value="KAH8022736.1"/>
    <property type="molecule type" value="Genomic_DNA"/>
</dbReference>
<dbReference type="VEuPathDB" id="VectorBase:LOC119169852"/>
<organism evidence="1 2">
    <name type="scientific">Rhipicephalus microplus</name>
    <name type="common">Cattle tick</name>
    <name type="synonym">Boophilus microplus</name>
    <dbReference type="NCBI Taxonomy" id="6941"/>
    <lineage>
        <taxon>Eukaryota</taxon>
        <taxon>Metazoa</taxon>
        <taxon>Ecdysozoa</taxon>
        <taxon>Arthropoda</taxon>
        <taxon>Chelicerata</taxon>
        <taxon>Arachnida</taxon>
        <taxon>Acari</taxon>
        <taxon>Parasitiformes</taxon>
        <taxon>Ixodida</taxon>
        <taxon>Ixodoidea</taxon>
        <taxon>Ixodidae</taxon>
        <taxon>Rhipicephalinae</taxon>
        <taxon>Rhipicephalus</taxon>
        <taxon>Boophilus</taxon>
    </lineage>
</organism>
<protein>
    <submittedName>
        <fullName evidence="1">Uncharacterized protein</fullName>
    </submittedName>
</protein>
<reference evidence="1" key="2">
    <citation type="submission" date="2021-09" db="EMBL/GenBank/DDBJ databases">
        <authorList>
            <person name="Jia N."/>
            <person name="Wang J."/>
            <person name="Shi W."/>
            <person name="Du L."/>
            <person name="Sun Y."/>
            <person name="Zhan W."/>
            <person name="Jiang J."/>
            <person name="Wang Q."/>
            <person name="Zhang B."/>
            <person name="Ji P."/>
            <person name="Sakyi L.B."/>
            <person name="Cui X."/>
            <person name="Yuan T."/>
            <person name="Jiang B."/>
            <person name="Yang W."/>
            <person name="Lam T.T.-Y."/>
            <person name="Chang Q."/>
            <person name="Ding S."/>
            <person name="Wang X."/>
            <person name="Zhu J."/>
            <person name="Ruan X."/>
            <person name="Zhao L."/>
            <person name="Wei J."/>
            <person name="Que T."/>
            <person name="Du C."/>
            <person name="Cheng J."/>
            <person name="Dai P."/>
            <person name="Han X."/>
            <person name="Huang E."/>
            <person name="Gao Y."/>
            <person name="Liu J."/>
            <person name="Shao H."/>
            <person name="Ye R."/>
            <person name="Li L."/>
            <person name="Wei W."/>
            <person name="Wang X."/>
            <person name="Wang C."/>
            <person name="Huo Q."/>
            <person name="Li W."/>
            <person name="Guo W."/>
            <person name="Chen H."/>
            <person name="Chen S."/>
            <person name="Zhou L."/>
            <person name="Zhou L."/>
            <person name="Ni X."/>
            <person name="Tian J."/>
            <person name="Zhou Y."/>
            <person name="Sheng Y."/>
            <person name="Liu T."/>
            <person name="Pan Y."/>
            <person name="Xia L."/>
            <person name="Li J."/>
            <person name="Zhao F."/>
            <person name="Cao W."/>
        </authorList>
    </citation>
    <scope>NUCLEOTIDE SEQUENCE</scope>
    <source>
        <strain evidence="1">Rmic-2018</strain>
        <tissue evidence="1">Larvae</tissue>
    </source>
</reference>
<dbReference type="Proteomes" id="UP000821866">
    <property type="component" value="Chromosome 6"/>
</dbReference>
<evidence type="ECO:0000313" key="2">
    <source>
        <dbReference type="Proteomes" id="UP000821866"/>
    </source>
</evidence>
<comment type="caution">
    <text evidence="1">The sequence shown here is derived from an EMBL/GenBank/DDBJ whole genome shotgun (WGS) entry which is preliminary data.</text>
</comment>
<accession>A0A9J6DLJ4</accession>
<keyword evidence="2" id="KW-1185">Reference proteome</keyword>
<sequence length="315" mass="35312">MAAEFTVIQACTNWLCSNVLRKIAVVCPESDDNVCKILALKNIRVHGKEHEVAVYAATEGKYVERVTRNVERDVGVAELARLVVNQGNRMVRGVKRIKDTTCVVILFDEEDVPSYIRVGQAIVRCNLYKKQIEVCGKCACGGQRADVCPTALINVSHNCEAKDPKQRDSRQVRGERKNKWNELTKNLRNFSTLQARPSGLSSSGWLEPFAMGRGSARPIIANRSSKEKSEEPYRAQAGPSTQRQLVMVVLTLLRAPALPAEARHPPSAPPDTVCHKYFHCHNPPKWWNEDISESLKDGKLLMLRLTKDLKKKIST</sequence>
<dbReference type="AlphaFoldDB" id="A0A9J6DLJ4"/>